<dbReference type="EMBL" id="CP083680">
    <property type="protein sequence ID" value="UYU65606.1"/>
    <property type="molecule type" value="Genomic_DNA"/>
</dbReference>
<feature type="transmembrane region" description="Helical" evidence="1">
    <location>
        <begin position="103"/>
        <end position="120"/>
    </location>
</feature>
<dbReference type="EMBL" id="WCRS01000024">
    <property type="protein sequence ID" value="KAB4469318.1"/>
    <property type="molecule type" value="Genomic_DNA"/>
</dbReference>
<evidence type="ECO:0000313" key="18">
    <source>
        <dbReference type="Proteomes" id="UP000436825"/>
    </source>
</evidence>
<evidence type="ECO:0000313" key="12">
    <source>
        <dbReference type="EMBL" id="RHL61797.1"/>
    </source>
</evidence>
<dbReference type="EMBL" id="CZAP01000009">
    <property type="protein sequence ID" value="CUP61440.1"/>
    <property type="molecule type" value="Genomic_DNA"/>
</dbReference>
<dbReference type="KEGG" id="btho:Btheta7330_03674"/>
<dbReference type="EMBL" id="QROV01000006">
    <property type="protein sequence ID" value="RHL61797.1"/>
    <property type="molecule type" value="Genomic_DNA"/>
</dbReference>
<dbReference type="Proteomes" id="UP001156216">
    <property type="component" value="Chromosome"/>
</dbReference>
<dbReference type="Proteomes" id="UP000460317">
    <property type="component" value="Unassembled WGS sequence"/>
</dbReference>
<evidence type="ECO:0000313" key="15">
    <source>
        <dbReference type="Proteomes" id="UP000095576"/>
    </source>
</evidence>
<proteinExistence type="predicted"/>
<dbReference type="AlphaFoldDB" id="A0A0P0FH94"/>
<dbReference type="Proteomes" id="UP000284785">
    <property type="component" value="Unassembled WGS sequence"/>
</dbReference>
<dbReference type="Proteomes" id="UP000095576">
    <property type="component" value="Unassembled WGS sequence"/>
</dbReference>
<dbReference type="EMBL" id="WCRY01000016">
    <property type="protein sequence ID" value="KAB4479833.1"/>
    <property type="molecule type" value="Genomic_DNA"/>
</dbReference>
<reference evidence="16 17" key="2">
    <citation type="submission" date="2018-08" db="EMBL/GenBank/DDBJ databases">
        <title>A genome reference for cultivated species of the human gut microbiota.</title>
        <authorList>
            <person name="Zou Y."/>
            <person name="Xue W."/>
            <person name="Luo G."/>
        </authorList>
    </citation>
    <scope>NUCLEOTIDE SEQUENCE [LARGE SCALE GENOMIC DNA]</scope>
    <source>
        <strain evidence="12 16">AF37-12</strain>
        <strain evidence="11 17">AM30-26</strain>
    </source>
</reference>
<dbReference type="EMBL" id="WCSB01000007">
    <property type="protein sequence ID" value="KAB4452961.1"/>
    <property type="molecule type" value="Genomic_DNA"/>
</dbReference>
<feature type="transmembrane region" description="Helical" evidence="1">
    <location>
        <begin position="44"/>
        <end position="63"/>
    </location>
</feature>
<dbReference type="Proteomes" id="UP000436825">
    <property type="component" value="Unassembled WGS sequence"/>
</dbReference>
<feature type="transmembrane region" description="Helical" evidence="1">
    <location>
        <begin position="12"/>
        <end position="37"/>
    </location>
</feature>
<dbReference type="RefSeq" id="WP_008760088.1">
    <property type="nucleotide sequence ID" value="NZ_BAABXH010000002.1"/>
</dbReference>
<evidence type="ECO:0000313" key="4">
    <source>
        <dbReference type="EMBL" id="KAB4452961.1"/>
    </source>
</evidence>
<evidence type="ECO:0000313" key="9">
    <source>
        <dbReference type="EMBL" id="MCE9237136.1"/>
    </source>
</evidence>
<dbReference type="EMBL" id="QSJP01000024">
    <property type="protein sequence ID" value="RHD83035.1"/>
    <property type="molecule type" value="Genomic_DNA"/>
</dbReference>
<dbReference type="Proteomes" id="UP000782901">
    <property type="component" value="Unassembled WGS sequence"/>
</dbReference>
<sequence length="159" mass="17111">MSEWLQTYNEMFGMYHAGIITTIFGAFAVTFTVLMSWPKLVKDFGPIGGFMAAALIIGTFWLVNHKLPGFGFSTGLLNDADGLPMQFSLIHQGNRGSAPWVDMGWAIAMGFIFADVLCAPKGTRGGLLKEAFPRWVVIILGGIVGGIFVGLTGYTNAAL</sequence>
<evidence type="ECO:0000313" key="22">
    <source>
        <dbReference type="Proteomes" id="UP000488521"/>
    </source>
</evidence>
<dbReference type="Proteomes" id="UP000488521">
    <property type="component" value="Unassembled WGS sequence"/>
</dbReference>
<evidence type="ECO:0000313" key="17">
    <source>
        <dbReference type="Proteomes" id="UP000284785"/>
    </source>
</evidence>
<evidence type="ECO:0000313" key="20">
    <source>
        <dbReference type="Proteomes" id="UP000440614"/>
    </source>
</evidence>
<dbReference type="InterPro" id="IPR054200">
    <property type="entry name" value="DUF6905"/>
</dbReference>
<evidence type="ECO:0000313" key="2">
    <source>
        <dbReference type="EMBL" id="CUP61440.1"/>
    </source>
</evidence>
<dbReference type="Pfam" id="PF21846">
    <property type="entry name" value="DUF6905"/>
    <property type="match status" value="1"/>
</dbReference>
<evidence type="ECO:0000313" key="19">
    <source>
        <dbReference type="Proteomes" id="UP000436858"/>
    </source>
</evidence>
<evidence type="ECO:0000313" key="6">
    <source>
        <dbReference type="EMBL" id="KAB4469318.1"/>
    </source>
</evidence>
<evidence type="ECO:0000313" key="11">
    <source>
        <dbReference type="EMBL" id="RHD83035.1"/>
    </source>
</evidence>
<keyword evidence="1" id="KW-0812">Transmembrane</keyword>
<protein>
    <submittedName>
        <fullName evidence="5">Uncharacterized protein</fullName>
    </submittedName>
</protein>
<dbReference type="Proteomes" id="UP000283616">
    <property type="component" value="Unassembled WGS sequence"/>
</dbReference>
<dbReference type="EMBL" id="JAHYQA010000003">
    <property type="protein sequence ID" value="MCE9237136.1"/>
    <property type="molecule type" value="Genomic_DNA"/>
</dbReference>
<reference evidence="10" key="7">
    <citation type="submission" date="2022-10" db="EMBL/GenBank/DDBJ databases">
        <title>Human gut microbiome strain richness.</title>
        <authorList>
            <person name="Chen-Liaw A."/>
        </authorList>
    </citation>
    <scope>NUCLEOTIDE SEQUENCE</scope>
    <source>
        <strain evidence="10">1001283st1_A3_1001283B150304_161114</strain>
    </source>
</reference>
<name>A0A0P0FH94_BACT4</name>
<evidence type="ECO:0000313" key="14">
    <source>
        <dbReference type="EMBL" id="UYU71962.1"/>
    </source>
</evidence>
<evidence type="ECO:0000313" key="10">
    <source>
        <dbReference type="EMBL" id="MDC2238707.1"/>
    </source>
</evidence>
<evidence type="ECO:0000313" key="8">
    <source>
        <dbReference type="EMBL" id="MBS5412917.1"/>
    </source>
</evidence>
<feature type="transmembrane region" description="Helical" evidence="1">
    <location>
        <begin position="132"/>
        <end position="154"/>
    </location>
</feature>
<dbReference type="Proteomes" id="UP001200544">
    <property type="component" value="Unassembled WGS sequence"/>
</dbReference>
<accession>C6IL76</accession>
<organism evidence="5 18">
    <name type="scientific">Bacteroides thetaiotaomicron</name>
    <dbReference type="NCBI Taxonomy" id="818"/>
    <lineage>
        <taxon>Bacteria</taxon>
        <taxon>Pseudomonadati</taxon>
        <taxon>Bacteroidota</taxon>
        <taxon>Bacteroidia</taxon>
        <taxon>Bacteroidales</taxon>
        <taxon>Bacteroidaceae</taxon>
        <taxon>Bacteroides</taxon>
    </lineage>
</organism>
<keyword evidence="1" id="KW-0472">Membrane</keyword>
<evidence type="ECO:0000313" key="7">
    <source>
        <dbReference type="EMBL" id="KAB4479833.1"/>
    </source>
</evidence>
<dbReference type="EMBL" id="JAGZEE010000039">
    <property type="protein sequence ID" value="MBS5412917.1"/>
    <property type="molecule type" value="Genomic_DNA"/>
</dbReference>
<dbReference type="GeneID" id="60925598"/>
<gene>
    <name evidence="12" type="ORF">DW011_07425</name>
    <name evidence="11" type="ORF">DW780_21390</name>
    <name evidence="2" type="ORF">ERS852511_02657</name>
    <name evidence="6" type="ORF">GAN59_22250</name>
    <name evidence="5" type="ORF">GAN75_04960</name>
    <name evidence="7" type="ORF">GAN91_16480</name>
    <name evidence="4" type="ORF">GAN93_10110</name>
    <name evidence="3" type="ORF">GAO51_06115</name>
    <name evidence="9" type="ORF">K0H07_08190</name>
    <name evidence="8" type="ORF">KHY35_19795</name>
    <name evidence="14" type="ORF">KQP59_02270</name>
    <name evidence="13" type="ORF">KQP68_18790</name>
    <name evidence="10" type="ORF">PO127_23455</name>
</gene>
<evidence type="ECO:0000313" key="5">
    <source>
        <dbReference type="EMBL" id="KAB4457551.1"/>
    </source>
</evidence>
<evidence type="ECO:0000313" key="3">
    <source>
        <dbReference type="EMBL" id="KAB4314927.1"/>
    </source>
</evidence>
<dbReference type="Proteomes" id="UP001156218">
    <property type="component" value="Chromosome"/>
</dbReference>
<evidence type="ECO:0000313" key="13">
    <source>
        <dbReference type="EMBL" id="UYU65606.1"/>
    </source>
</evidence>
<dbReference type="EMBL" id="WCSY01000004">
    <property type="protein sequence ID" value="KAB4314927.1"/>
    <property type="molecule type" value="Genomic_DNA"/>
</dbReference>
<dbReference type="EMBL" id="JAQNVG010000057">
    <property type="protein sequence ID" value="MDC2238707.1"/>
    <property type="molecule type" value="Genomic_DNA"/>
</dbReference>
<keyword evidence="1" id="KW-1133">Transmembrane helix</keyword>
<reference evidence="13 23" key="5">
    <citation type="submission" date="2021-06" db="EMBL/GenBank/DDBJ databases">
        <title>Interrogation of the integrated mobile genetic elements in gut-associated Bacteroides with a consensus prediction approach.</title>
        <authorList>
            <person name="Campbell D.E."/>
            <person name="Leigh J.R."/>
            <person name="Kim T."/>
            <person name="England W."/>
            <person name="Whitaker R.J."/>
            <person name="Degnan P.H."/>
        </authorList>
    </citation>
    <scope>NUCLEOTIDE SEQUENCE</scope>
    <source>
        <strain evidence="14">VPI-BTDOT2</strain>
        <strain evidence="13 23">WAL8669</strain>
    </source>
</reference>
<accession>A0A0P0FH94</accession>
<reference evidence="8" key="4">
    <citation type="submission" date="2021-02" db="EMBL/GenBank/DDBJ databases">
        <title>Infant gut strain persistence is associated with maternal origin, phylogeny, and functional potential including surface adhesion and iron acquisition.</title>
        <authorList>
            <person name="Lou Y.C."/>
        </authorList>
    </citation>
    <scope>NUCLEOTIDE SEQUENCE</scope>
    <source>
        <strain evidence="8">L3_082_243G1_dasL3_082_243G1_maxbin2.maxbin.015s ta_sub</strain>
    </source>
</reference>
<dbReference type="Proteomes" id="UP000436858">
    <property type="component" value="Unassembled WGS sequence"/>
</dbReference>
<dbReference type="EMBL" id="WCRW01000003">
    <property type="protein sequence ID" value="KAB4457551.1"/>
    <property type="molecule type" value="Genomic_DNA"/>
</dbReference>
<reference evidence="18 19" key="3">
    <citation type="journal article" date="2019" name="Nat. Med.">
        <title>A library of human gut bacterial isolates paired with longitudinal multiomics data enables mechanistic microbiome research.</title>
        <authorList>
            <person name="Poyet M."/>
            <person name="Groussin M."/>
            <person name="Gibbons S.M."/>
            <person name="Avila-Pacheco J."/>
            <person name="Jiang X."/>
            <person name="Kearney S.M."/>
            <person name="Perrotta A.R."/>
            <person name="Berdy B."/>
            <person name="Zhao S."/>
            <person name="Lieberman T.D."/>
            <person name="Swanson P.K."/>
            <person name="Smith M."/>
            <person name="Roesemann S."/>
            <person name="Alexander J.E."/>
            <person name="Rich S.A."/>
            <person name="Livny J."/>
            <person name="Vlamakis H."/>
            <person name="Clish C."/>
            <person name="Bullock K."/>
            <person name="Deik A."/>
            <person name="Scott J."/>
            <person name="Pierce K.A."/>
            <person name="Xavier R.J."/>
            <person name="Alm E.J."/>
        </authorList>
    </citation>
    <scope>NUCLEOTIDE SEQUENCE [LARGE SCALE GENOMIC DNA]</scope>
    <source>
        <strain evidence="6 22">BIOML-A156</strain>
        <strain evidence="5 18">BIOML-A160</strain>
        <strain evidence="7 19">BIOML-A162</strain>
        <strain evidence="4 21">BIOML-A165</strain>
        <strain evidence="3 20">BIOML-A188</strain>
    </source>
</reference>
<evidence type="ECO:0000313" key="16">
    <source>
        <dbReference type="Proteomes" id="UP000283616"/>
    </source>
</evidence>
<evidence type="ECO:0000313" key="23">
    <source>
        <dbReference type="Proteomes" id="UP001156218"/>
    </source>
</evidence>
<reference evidence="9" key="6">
    <citation type="submission" date="2021-07" db="EMBL/GenBank/DDBJ databases">
        <title>Comparative genomics of Bacteroides fragilis group isolates reveals species-dependent resistance mechanisms and validates clinical tools for resistance prediction.</title>
        <authorList>
            <person name="Wallace M.J."/>
            <person name="Jean S."/>
            <person name="Wallace M.A."/>
            <person name="Carey-Ann B.D."/>
            <person name="Dantas G."/>
        </authorList>
    </citation>
    <scope>NUCLEOTIDE SEQUENCE</scope>
    <source>
        <strain evidence="9">BJH_160</strain>
    </source>
</reference>
<evidence type="ECO:0000313" key="21">
    <source>
        <dbReference type="Proteomes" id="UP000460317"/>
    </source>
</evidence>
<reference evidence="2 15" key="1">
    <citation type="submission" date="2015-09" db="EMBL/GenBank/DDBJ databases">
        <authorList>
            <consortium name="Pathogen Informatics"/>
        </authorList>
    </citation>
    <scope>NUCLEOTIDE SEQUENCE [LARGE SCALE GENOMIC DNA]</scope>
    <source>
        <strain evidence="2 15">2789STDY5834899</strain>
    </source>
</reference>
<dbReference type="EMBL" id="CP083681">
    <property type="protein sequence ID" value="UYU71962.1"/>
    <property type="molecule type" value="Genomic_DNA"/>
</dbReference>
<evidence type="ECO:0000256" key="1">
    <source>
        <dbReference type="SAM" id="Phobius"/>
    </source>
</evidence>
<dbReference type="PATRIC" id="fig|818.23.peg.3787"/>
<dbReference type="Proteomes" id="UP001217776">
    <property type="component" value="Unassembled WGS sequence"/>
</dbReference>
<dbReference type="Proteomes" id="UP000440614">
    <property type="component" value="Unassembled WGS sequence"/>
</dbReference>